<dbReference type="InterPro" id="IPR037185">
    <property type="entry name" value="EmrE-like"/>
</dbReference>
<proteinExistence type="predicted"/>
<feature type="transmembrane region" description="Helical" evidence="1">
    <location>
        <begin position="151"/>
        <end position="169"/>
    </location>
</feature>
<feature type="transmembrane region" description="Helical" evidence="1">
    <location>
        <begin position="72"/>
        <end position="91"/>
    </location>
</feature>
<dbReference type="PANTHER" id="PTHR22911">
    <property type="entry name" value="ACYL-MALONYL CONDENSING ENZYME-RELATED"/>
    <property type="match status" value="1"/>
</dbReference>
<keyword evidence="1" id="KW-0812">Transmembrane</keyword>
<evidence type="ECO:0000256" key="1">
    <source>
        <dbReference type="SAM" id="Phobius"/>
    </source>
</evidence>
<evidence type="ECO:0000313" key="3">
    <source>
        <dbReference type="EMBL" id="KAF1018586.1"/>
    </source>
</evidence>
<keyword evidence="1" id="KW-1133">Transmembrane helix</keyword>
<feature type="transmembrane region" description="Helical" evidence="1">
    <location>
        <begin position="238"/>
        <end position="257"/>
    </location>
</feature>
<dbReference type="AlphaFoldDB" id="A0A7V8FKV8"/>
<dbReference type="SUPFAM" id="SSF103481">
    <property type="entry name" value="Multidrug resistance efflux transporter EmrE"/>
    <property type="match status" value="2"/>
</dbReference>
<dbReference type="GO" id="GO:0016020">
    <property type="term" value="C:membrane"/>
    <property type="evidence" value="ECO:0007669"/>
    <property type="project" value="InterPro"/>
</dbReference>
<sequence>MTTKNQTANGIVLILLGTICLCISDALAKSLSSFYAPVQLIFLRTLVVAPFLLVFVWRTAGAKALRSRTPRLHLFRGACNVASACLFYLGLRHLALAEATVIAFLAPILVVVLSAWVLRERVLARNWLAVFAGFGGVLFIVDPGAESLSVVALYPLGAAAGYAVMMISANYLDRQETMSTMLLYLVISQLAVSALFVPFFWTDVQPAHWLAIVGIGVASTAGLGLITQAFRTAASTVIAPFDYAAIIWASLIGWFVWNEVPTLGFYAGAALIVVSGIYNTLAHWSVSAK</sequence>
<dbReference type="EMBL" id="WNDQ01000081">
    <property type="protein sequence ID" value="KAF1018586.1"/>
    <property type="molecule type" value="Genomic_DNA"/>
</dbReference>
<feature type="transmembrane region" description="Helical" evidence="1">
    <location>
        <begin position="127"/>
        <end position="145"/>
    </location>
</feature>
<dbReference type="InterPro" id="IPR000620">
    <property type="entry name" value="EamA_dom"/>
</dbReference>
<feature type="transmembrane region" description="Helical" evidence="1">
    <location>
        <begin position="263"/>
        <end position="281"/>
    </location>
</feature>
<name>A0A7V8FKV8_9BURK</name>
<keyword evidence="1" id="KW-0472">Membrane</keyword>
<feature type="domain" description="EamA" evidence="2">
    <location>
        <begin position="10"/>
        <end position="141"/>
    </location>
</feature>
<dbReference type="PANTHER" id="PTHR22911:SF103">
    <property type="entry name" value="BLR2811 PROTEIN"/>
    <property type="match status" value="1"/>
</dbReference>
<reference evidence="4" key="1">
    <citation type="journal article" date="2020" name="MBio">
        <title>Horizontal gene transfer to a defensive symbiont with a reduced genome amongst a multipartite beetle microbiome.</title>
        <authorList>
            <person name="Waterworth S.C."/>
            <person name="Florez L.V."/>
            <person name="Rees E.R."/>
            <person name="Hertweck C."/>
            <person name="Kaltenpoth M."/>
            <person name="Kwan J.C."/>
        </authorList>
    </citation>
    <scope>NUCLEOTIDE SEQUENCE [LARGE SCALE GENOMIC DNA]</scope>
</reference>
<accession>A0A7V8FKV8</accession>
<evidence type="ECO:0000259" key="2">
    <source>
        <dbReference type="Pfam" id="PF00892"/>
    </source>
</evidence>
<dbReference type="Proteomes" id="UP000461670">
    <property type="component" value="Unassembled WGS sequence"/>
</dbReference>
<evidence type="ECO:0000313" key="4">
    <source>
        <dbReference type="Proteomes" id="UP000461670"/>
    </source>
</evidence>
<organism evidence="3 4">
    <name type="scientific">Paracidovorax wautersii</name>
    <dbReference type="NCBI Taxonomy" id="1177982"/>
    <lineage>
        <taxon>Bacteria</taxon>
        <taxon>Pseudomonadati</taxon>
        <taxon>Pseudomonadota</taxon>
        <taxon>Betaproteobacteria</taxon>
        <taxon>Burkholderiales</taxon>
        <taxon>Comamonadaceae</taxon>
        <taxon>Paracidovorax</taxon>
    </lineage>
</organism>
<feature type="transmembrane region" description="Helical" evidence="1">
    <location>
        <begin position="97"/>
        <end position="118"/>
    </location>
</feature>
<feature type="domain" description="EamA" evidence="2">
    <location>
        <begin position="153"/>
        <end position="275"/>
    </location>
</feature>
<feature type="transmembrane region" description="Helical" evidence="1">
    <location>
        <begin position="38"/>
        <end position="60"/>
    </location>
</feature>
<dbReference type="Pfam" id="PF00892">
    <property type="entry name" value="EamA"/>
    <property type="match status" value="2"/>
</dbReference>
<feature type="transmembrane region" description="Helical" evidence="1">
    <location>
        <begin position="207"/>
        <end position="226"/>
    </location>
</feature>
<feature type="transmembrane region" description="Helical" evidence="1">
    <location>
        <begin position="181"/>
        <end position="201"/>
    </location>
</feature>
<comment type="caution">
    <text evidence="3">The sequence shown here is derived from an EMBL/GenBank/DDBJ whole genome shotgun (WGS) entry which is preliminary data.</text>
</comment>
<gene>
    <name evidence="3" type="primary">ribN_5</name>
    <name evidence="3" type="ORF">GAK30_03609</name>
</gene>
<protein>
    <submittedName>
        <fullName evidence="3">Riboflavin transporter</fullName>
    </submittedName>
</protein>